<dbReference type="InterPro" id="IPR003340">
    <property type="entry name" value="B3_DNA-bd"/>
</dbReference>
<keyword evidence="5" id="KW-0539">Nucleus</keyword>
<comment type="caution">
    <text evidence="8">The sequence shown here is derived from an EMBL/GenBank/DDBJ whole genome shotgun (WGS) entry which is preliminary data.</text>
</comment>
<dbReference type="Gene3D" id="2.40.330.10">
    <property type="entry name" value="DNA-binding pseudobarrel domain"/>
    <property type="match status" value="1"/>
</dbReference>
<dbReference type="Proteomes" id="UP000825935">
    <property type="component" value="Chromosome 20"/>
</dbReference>
<name>A0A8T2SI49_CERRI</name>
<dbReference type="PROSITE" id="PS50863">
    <property type="entry name" value="B3"/>
    <property type="match status" value="1"/>
</dbReference>
<dbReference type="EMBL" id="CM035425">
    <property type="protein sequence ID" value="KAH7332161.1"/>
    <property type="molecule type" value="Genomic_DNA"/>
</dbReference>
<evidence type="ECO:0000256" key="2">
    <source>
        <dbReference type="ARBA" id="ARBA00023015"/>
    </source>
</evidence>
<keyword evidence="9" id="KW-1185">Reference proteome</keyword>
<dbReference type="InterPro" id="IPR001471">
    <property type="entry name" value="AP2/ERF_dom"/>
</dbReference>
<evidence type="ECO:0000256" key="5">
    <source>
        <dbReference type="ARBA" id="ARBA00023242"/>
    </source>
</evidence>
<keyword evidence="3" id="KW-0238">DNA-binding</keyword>
<comment type="subcellular location">
    <subcellularLocation>
        <location evidence="1">Nucleus</location>
    </subcellularLocation>
</comment>
<evidence type="ECO:0000256" key="1">
    <source>
        <dbReference type="ARBA" id="ARBA00004123"/>
    </source>
</evidence>
<dbReference type="SUPFAM" id="SSF54171">
    <property type="entry name" value="DNA-binding domain"/>
    <property type="match status" value="1"/>
</dbReference>
<dbReference type="SMART" id="SM00380">
    <property type="entry name" value="AP2"/>
    <property type="match status" value="1"/>
</dbReference>
<keyword evidence="2" id="KW-0805">Transcription regulation</keyword>
<dbReference type="InterPro" id="IPR036955">
    <property type="entry name" value="AP2/ERF_dom_sf"/>
</dbReference>
<dbReference type="GO" id="GO:0005634">
    <property type="term" value="C:nucleus"/>
    <property type="evidence" value="ECO:0007669"/>
    <property type="project" value="UniProtKB-SubCell"/>
</dbReference>
<keyword evidence="4" id="KW-0804">Transcription</keyword>
<gene>
    <name evidence="8" type="ORF">KP509_20G072500</name>
</gene>
<evidence type="ECO:0000313" key="8">
    <source>
        <dbReference type="EMBL" id="KAH7332161.1"/>
    </source>
</evidence>
<accession>A0A8T2SI49</accession>
<dbReference type="GO" id="GO:0003677">
    <property type="term" value="F:DNA binding"/>
    <property type="evidence" value="ECO:0007669"/>
    <property type="project" value="UniProtKB-KW"/>
</dbReference>
<evidence type="ECO:0000313" key="9">
    <source>
        <dbReference type="Proteomes" id="UP000825935"/>
    </source>
</evidence>
<evidence type="ECO:0000259" key="6">
    <source>
        <dbReference type="PROSITE" id="PS50863"/>
    </source>
</evidence>
<dbReference type="PANTHER" id="PTHR31140">
    <property type="entry name" value="B3 DOMAIN-CONTAINING TRANSCRIPTION FACTOR ABI3"/>
    <property type="match status" value="1"/>
</dbReference>
<organism evidence="8 9">
    <name type="scientific">Ceratopteris richardii</name>
    <name type="common">Triangle waterfern</name>
    <dbReference type="NCBI Taxonomy" id="49495"/>
    <lineage>
        <taxon>Eukaryota</taxon>
        <taxon>Viridiplantae</taxon>
        <taxon>Streptophyta</taxon>
        <taxon>Embryophyta</taxon>
        <taxon>Tracheophyta</taxon>
        <taxon>Polypodiopsida</taxon>
        <taxon>Polypodiidae</taxon>
        <taxon>Polypodiales</taxon>
        <taxon>Pteridineae</taxon>
        <taxon>Pteridaceae</taxon>
        <taxon>Parkerioideae</taxon>
        <taxon>Ceratopteris</taxon>
    </lineage>
</organism>
<feature type="domain" description="TF-B3" evidence="6">
    <location>
        <begin position="221"/>
        <end position="325"/>
    </location>
</feature>
<protein>
    <submittedName>
        <fullName evidence="8">Uncharacterized protein</fullName>
    </submittedName>
</protein>
<sequence>MATLSLSSTKLVHEKSQHYLCASGNLLSAEVNLHKCVCDVDDKSGRKDLLSYKSDKIRSPPDFLRHLSADPMCHISETDIEIINMPAQFKGVVPQLNGKWGAQIYEKNQRVWLGTFSSEEEAARAYDRAAIKYRGAQAVTNFLRSSRADHSSGDRDLEEKFLNEHSKREIVDMLRRHTYAEEMELFRKRLLYLQMKGDQISSCNSQMEQASLFEQAKDQLFEKALTPSDVGKLNRLVIPKQHAEKYFPYAKCQDDKGVMITMQDSSWKLWRFRYSYWGSSQSYVITKGWSAFVKEKKLKAGDVIVFKRSMASGILNERLFILCKPSECPREEASAASRGSITSISAADKASDNEDGCNERRYSCNISTIIDVQEHEVSRTPCPTVCSLSTNTHEMCCIGEYPRTNPSILDLNSMPCFASDKVDLRTSVLLNPKLRSESNGSVSSYRRNYDDLIQSAEAQLGGTSSPFAEQEDQSIRHKPKKRKALLLRQCNEESNSSKDGLMKTIHAKGPIRLFGVDFEADTKNIADAGSENTALINRTMM</sequence>
<dbReference type="SUPFAM" id="SSF101936">
    <property type="entry name" value="DNA-binding pseudobarrel domain"/>
    <property type="match status" value="1"/>
</dbReference>
<dbReference type="InterPro" id="IPR044800">
    <property type="entry name" value="LEC2-like"/>
</dbReference>
<feature type="domain" description="AP2/ERF" evidence="7">
    <location>
        <begin position="88"/>
        <end position="143"/>
    </location>
</feature>
<dbReference type="CDD" id="cd00018">
    <property type="entry name" value="AP2"/>
    <property type="match status" value="1"/>
</dbReference>
<dbReference type="Gene3D" id="3.30.730.10">
    <property type="entry name" value="AP2/ERF domain"/>
    <property type="match status" value="1"/>
</dbReference>
<reference evidence="8" key="1">
    <citation type="submission" date="2021-08" db="EMBL/GenBank/DDBJ databases">
        <title>WGS assembly of Ceratopteris richardii.</title>
        <authorList>
            <person name="Marchant D.B."/>
            <person name="Chen G."/>
            <person name="Jenkins J."/>
            <person name="Shu S."/>
            <person name="Leebens-Mack J."/>
            <person name="Grimwood J."/>
            <person name="Schmutz J."/>
            <person name="Soltis P."/>
            <person name="Soltis D."/>
            <person name="Chen Z.-H."/>
        </authorList>
    </citation>
    <scope>NUCLEOTIDE SEQUENCE</scope>
    <source>
        <strain evidence="8">Whitten #5841</strain>
        <tissue evidence="8">Leaf</tissue>
    </source>
</reference>
<proteinExistence type="predicted"/>
<dbReference type="Pfam" id="PF02362">
    <property type="entry name" value="B3"/>
    <property type="match status" value="1"/>
</dbReference>
<dbReference type="OrthoDB" id="2020802at2759"/>
<dbReference type="Pfam" id="PF00847">
    <property type="entry name" value="AP2"/>
    <property type="match status" value="1"/>
</dbReference>
<dbReference type="FunFam" id="3.30.730.10:FF:000008">
    <property type="entry name" value="AP2 domain-containing protein RAP2.8"/>
    <property type="match status" value="1"/>
</dbReference>
<dbReference type="InterPro" id="IPR015300">
    <property type="entry name" value="DNA-bd_pseudobarrel_sf"/>
</dbReference>
<evidence type="ECO:0000256" key="4">
    <source>
        <dbReference type="ARBA" id="ARBA00023163"/>
    </source>
</evidence>
<evidence type="ECO:0000259" key="7">
    <source>
        <dbReference type="PROSITE" id="PS51032"/>
    </source>
</evidence>
<dbReference type="PANTHER" id="PTHR31140:SF139">
    <property type="entry name" value="B3 DOMAIN-CONTAINING PROTEIN OS02G0455900-RELATED"/>
    <property type="match status" value="1"/>
</dbReference>
<dbReference type="AlphaFoldDB" id="A0A8T2SI49"/>
<dbReference type="InterPro" id="IPR016177">
    <property type="entry name" value="DNA-bd_dom_sf"/>
</dbReference>
<dbReference type="CDD" id="cd10017">
    <property type="entry name" value="B3_DNA"/>
    <property type="match status" value="1"/>
</dbReference>
<dbReference type="SMART" id="SM01019">
    <property type="entry name" value="B3"/>
    <property type="match status" value="1"/>
</dbReference>
<evidence type="ECO:0000256" key="3">
    <source>
        <dbReference type="ARBA" id="ARBA00023125"/>
    </source>
</evidence>
<dbReference type="PROSITE" id="PS51032">
    <property type="entry name" value="AP2_ERF"/>
    <property type="match status" value="1"/>
</dbReference>
<dbReference type="GO" id="GO:0003700">
    <property type="term" value="F:DNA-binding transcription factor activity"/>
    <property type="evidence" value="ECO:0007669"/>
    <property type="project" value="InterPro"/>
</dbReference>